<dbReference type="EMBL" id="GGYP01004637">
    <property type="protein sequence ID" value="MDE49408.1"/>
    <property type="molecule type" value="Transcribed_RNA"/>
</dbReference>
<dbReference type="InterPro" id="IPR013201">
    <property type="entry name" value="Prot_inhib_I29"/>
</dbReference>
<dbReference type="PANTHER" id="PTHR12411">
    <property type="entry name" value="CYSTEINE PROTEASE FAMILY C1-RELATED"/>
    <property type="match status" value="1"/>
</dbReference>
<dbReference type="SUPFAM" id="SSF54001">
    <property type="entry name" value="Cysteine proteinases"/>
    <property type="match status" value="1"/>
</dbReference>
<feature type="domain" description="Peptidase C1A papain C-terminal" evidence="8">
    <location>
        <begin position="424"/>
        <end position="641"/>
    </location>
</feature>
<feature type="domain" description="Cathepsin propeptide inhibitor" evidence="9">
    <location>
        <begin position="328"/>
        <end position="388"/>
    </location>
</feature>
<dbReference type="SMART" id="SM00645">
    <property type="entry name" value="Pept_C1"/>
    <property type="match status" value="1"/>
</dbReference>
<evidence type="ECO:0000259" key="9">
    <source>
        <dbReference type="SMART" id="SM00848"/>
    </source>
</evidence>
<proteinExistence type="inferred from homology"/>
<accession>A0A6G1SG74</accession>
<keyword evidence="5" id="KW-0865">Zymogen</keyword>
<evidence type="ECO:0000256" key="4">
    <source>
        <dbReference type="ARBA" id="ARBA00022807"/>
    </source>
</evidence>
<evidence type="ECO:0000256" key="7">
    <source>
        <dbReference type="SAM" id="SignalP"/>
    </source>
</evidence>
<evidence type="ECO:0000256" key="5">
    <source>
        <dbReference type="ARBA" id="ARBA00023145"/>
    </source>
</evidence>
<dbReference type="GO" id="GO:0006508">
    <property type="term" value="P:proteolysis"/>
    <property type="evidence" value="ECO:0007669"/>
    <property type="project" value="UniProtKB-KW"/>
</dbReference>
<sequence length="644" mass="72296">MTSTRQMSRLAMAGLLAFVVIVSGTLSAGAQDTDQEAPPTPVFATNYEVHGLLSLPYAELNEPFTAYYDKEQDRSRTDYYDSEYQVYQFAAKSSPSASSYGSVYQFVYVPADFHKPGESRVHKLLDKAIERLPFRRHDDASAAKNHQDSHTVSAAPTTSQVKRVCFGVQGGPGYSVSAQTVLPDLRDFTYDSTGRCPHVAGGEHRESKCELWKQTTSVGDKKNVYKFWLKRDKQNSTQAIPVHYYMLGYDKLLGSHYDRYDISYFKYKVNGATDRAFELDVSGSKCGPMPGPGDSASEGERRARRVINNPIHEYVVEPHRYDHVDYHFEQFKSEYAQFTRGKYNSEQDERKGWFNFLHNLRFIHGHNRQRKSYKLAVNQYADENVSDLRYLRGRIHSKGYNGGLDYEQHHPGLKSGAGKAADQLPETFDWTVLGAVTPVKDQAICGSCWSFGTSGTVEGAYFVKTGKLLRLSQQQLVDCSWEFGNNGCDGGEDSRAYGYIMKVGGLSTEEDYGHYKAIDGKCHDKDVERPVKIKGFYNVTVNSVDALKHALVNYGPVSISIDASPMTFSFYSHGVYSDEKCKNDPDDLDHSVLAVGYTKIDGKLVWKVKNSWSTYWGNDGYIYIAADNNVCGVLDAPTVPIIDV</sequence>
<dbReference type="Gene3D" id="3.90.70.10">
    <property type="entry name" value="Cysteine proteinases"/>
    <property type="match status" value="1"/>
</dbReference>
<reference evidence="10" key="1">
    <citation type="submission" date="2018-10" db="EMBL/GenBank/DDBJ databases">
        <title>Transcriptome assembly of Aceria tosichella (Wheat curl mite) Type 2.</title>
        <authorList>
            <person name="Scully E.D."/>
            <person name="Geib S.M."/>
            <person name="Palmer N.A."/>
            <person name="Gupta A.K."/>
            <person name="Sarath G."/>
            <person name="Tatineni S."/>
        </authorList>
    </citation>
    <scope>NUCLEOTIDE SEQUENCE</scope>
    <source>
        <strain evidence="10">LincolnNE</strain>
    </source>
</reference>
<keyword evidence="2" id="KW-0645">Protease</keyword>
<keyword evidence="3" id="KW-0378">Hydrolase</keyword>
<organism evidence="10">
    <name type="scientific">Aceria tosichella</name>
    <name type="common">wheat curl mite</name>
    <dbReference type="NCBI Taxonomy" id="561515"/>
    <lineage>
        <taxon>Eukaryota</taxon>
        <taxon>Metazoa</taxon>
        <taxon>Ecdysozoa</taxon>
        <taxon>Arthropoda</taxon>
        <taxon>Chelicerata</taxon>
        <taxon>Arachnida</taxon>
        <taxon>Acari</taxon>
        <taxon>Acariformes</taxon>
        <taxon>Trombidiformes</taxon>
        <taxon>Prostigmata</taxon>
        <taxon>Eupodina</taxon>
        <taxon>Eriophyoidea</taxon>
        <taxon>Eriophyidae</taxon>
        <taxon>Eriophyinae</taxon>
        <taxon>Aceriini</taxon>
        <taxon>Aceria</taxon>
    </lineage>
</organism>
<gene>
    <name evidence="10" type="primary">cfaD_0</name>
    <name evidence="10" type="ORF">g.276</name>
</gene>
<evidence type="ECO:0000256" key="1">
    <source>
        <dbReference type="ARBA" id="ARBA00008455"/>
    </source>
</evidence>
<dbReference type="InterPro" id="IPR038765">
    <property type="entry name" value="Papain-like_cys_pep_sf"/>
</dbReference>
<dbReference type="InterPro" id="IPR000668">
    <property type="entry name" value="Peptidase_C1A_C"/>
</dbReference>
<evidence type="ECO:0000256" key="6">
    <source>
        <dbReference type="ARBA" id="ARBA00023157"/>
    </source>
</evidence>
<keyword evidence="7" id="KW-0732">Signal</keyword>
<dbReference type="Pfam" id="PF00112">
    <property type="entry name" value="Peptidase_C1"/>
    <property type="match status" value="1"/>
</dbReference>
<comment type="similarity">
    <text evidence="1">Belongs to the peptidase C1 family.</text>
</comment>
<keyword evidence="4" id="KW-0788">Thiol protease</keyword>
<name>A0A6G1SG74_9ACAR</name>
<dbReference type="PROSITE" id="PS00139">
    <property type="entry name" value="THIOL_PROTEASE_CYS"/>
    <property type="match status" value="1"/>
</dbReference>
<dbReference type="AlphaFoldDB" id="A0A6G1SG74"/>
<dbReference type="InterPro" id="IPR013128">
    <property type="entry name" value="Peptidase_C1A"/>
</dbReference>
<dbReference type="GO" id="GO:0008234">
    <property type="term" value="F:cysteine-type peptidase activity"/>
    <property type="evidence" value="ECO:0007669"/>
    <property type="project" value="UniProtKB-KW"/>
</dbReference>
<dbReference type="CDD" id="cd02248">
    <property type="entry name" value="Peptidase_C1A"/>
    <property type="match status" value="1"/>
</dbReference>
<protein>
    <submittedName>
        <fullName evidence="10">Counting factor associated protein D</fullName>
    </submittedName>
</protein>
<feature type="chain" id="PRO_5026225239" evidence="7">
    <location>
        <begin position="31"/>
        <end position="644"/>
    </location>
</feature>
<evidence type="ECO:0000259" key="8">
    <source>
        <dbReference type="SMART" id="SM00645"/>
    </source>
</evidence>
<evidence type="ECO:0000256" key="2">
    <source>
        <dbReference type="ARBA" id="ARBA00022670"/>
    </source>
</evidence>
<dbReference type="InterPro" id="IPR000169">
    <property type="entry name" value="Pept_cys_AS"/>
</dbReference>
<dbReference type="FunFam" id="3.90.70.10:FF:000087">
    <property type="entry name" value="Counting factor associated protein D"/>
    <property type="match status" value="1"/>
</dbReference>
<evidence type="ECO:0000256" key="3">
    <source>
        <dbReference type="ARBA" id="ARBA00022801"/>
    </source>
</evidence>
<dbReference type="SMART" id="SM00848">
    <property type="entry name" value="Inhibitor_I29"/>
    <property type="match status" value="1"/>
</dbReference>
<dbReference type="InterPro" id="IPR039417">
    <property type="entry name" value="Peptidase_C1A_papain-like"/>
</dbReference>
<keyword evidence="6" id="KW-1015">Disulfide bond</keyword>
<feature type="signal peptide" evidence="7">
    <location>
        <begin position="1"/>
        <end position="30"/>
    </location>
</feature>
<evidence type="ECO:0000313" key="10">
    <source>
        <dbReference type="EMBL" id="MDE49408.1"/>
    </source>
</evidence>